<evidence type="ECO:0000256" key="1">
    <source>
        <dbReference type="ARBA" id="ARBA00023015"/>
    </source>
</evidence>
<dbReference type="Pfam" id="PF00486">
    <property type="entry name" value="Trans_reg_C"/>
    <property type="match status" value="1"/>
</dbReference>
<dbReference type="CDD" id="cd00383">
    <property type="entry name" value="trans_reg_C"/>
    <property type="match status" value="1"/>
</dbReference>
<dbReference type="InterPro" id="IPR001867">
    <property type="entry name" value="OmpR/PhoB-type_DNA-bd"/>
</dbReference>
<dbReference type="Proteomes" id="UP000259030">
    <property type="component" value="Plasmid pDFI1"/>
</dbReference>
<dbReference type="SUPFAM" id="SSF46894">
    <property type="entry name" value="C-terminal effector domain of the bipartite response regulators"/>
    <property type="match status" value="1"/>
</dbReference>
<name>A0A221T0T6_9DEIO</name>
<dbReference type="AlphaFoldDB" id="A0A221T0T6"/>
<dbReference type="GO" id="GO:0003677">
    <property type="term" value="F:DNA binding"/>
    <property type="evidence" value="ECO:0007669"/>
    <property type="project" value="UniProtKB-UniRule"/>
</dbReference>
<evidence type="ECO:0000256" key="2">
    <source>
        <dbReference type="ARBA" id="ARBA00023125"/>
    </source>
</evidence>
<keyword evidence="8" id="KW-1185">Reference proteome</keyword>
<dbReference type="STRING" id="317577.GCA_000419625_03205"/>
<dbReference type="PROSITE" id="PS51755">
    <property type="entry name" value="OMPR_PHOB"/>
    <property type="match status" value="1"/>
</dbReference>
<dbReference type="Gene3D" id="3.30.450.40">
    <property type="match status" value="1"/>
</dbReference>
<dbReference type="SMART" id="SM00862">
    <property type="entry name" value="Trans_reg_C"/>
    <property type="match status" value="1"/>
</dbReference>
<dbReference type="Pfam" id="PF01590">
    <property type="entry name" value="GAF"/>
    <property type="match status" value="1"/>
</dbReference>
<dbReference type="InterPro" id="IPR029016">
    <property type="entry name" value="GAF-like_dom_sf"/>
</dbReference>
<evidence type="ECO:0000256" key="4">
    <source>
        <dbReference type="PROSITE-ProRule" id="PRU01091"/>
    </source>
</evidence>
<keyword evidence="3" id="KW-0804">Transcription</keyword>
<geneLocation type="plasmid" evidence="8">
    <name>pdfi1</name>
</geneLocation>
<feature type="region of interest" description="Disordered" evidence="5">
    <location>
        <begin position="416"/>
        <end position="445"/>
    </location>
</feature>
<dbReference type="Gene3D" id="1.10.10.10">
    <property type="entry name" value="Winged helix-like DNA-binding domain superfamily/Winged helix DNA-binding domain"/>
    <property type="match status" value="1"/>
</dbReference>
<dbReference type="PANTHER" id="PTHR43102:SF2">
    <property type="entry name" value="GAF DOMAIN-CONTAINING PROTEIN"/>
    <property type="match status" value="1"/>
</dbReference>
<dbReference type="RefSeq" id="WP_051308106.1">
    <property type="nucleotide sequence ID" value="NZ_CP021082.1"/>
</dbReference>
<dbReference type="KEGG" id="dfc:DFI_14970"/>
<proteinExistence type="predicted"/>
<dbReference type="SUPFAM" id="SSF55781">
    <property type="entry name" value="GAF domain-like"/>
    <property type="match status" value="1"/>
</dbReference>
<accession>A0A221T0T6</accession>
<reference evidence="7 8" key="1">
    <citation type="submission" date="2017-05" db="EMBL/GenBank/DDBJ databases">
        <title>The complete genome sequence of Deinococcus ficus isolated from the rhizosphere of the Ficus religiosa L. in Taiwan.</title>
        <authorList>
            <person name="Wu K.-M."/>
            <person name="Liao T.-L."/>
            <person name="Liu Y.-M."/>
            <person name="Young C.-C."/>
            <person name="Tsai S.-F."/>
        </authorList>
    </citation>
    <scope>NUCLEOTIDE SEQUENCE [LARGE SCALE GENOMIC DNA]</scope>
    <source>
        <strain evidence="7 8">CC-FR2-10</strain>
        <plasmid evidence="8">pdfi1</plasmid>
    </source>
</reference>
<dbReference type="GO" id="GO:0000160">
    <property type="term" value="P:phosphorelay signal transduction system"/>
    <property type="evidence" value="ECO:0007669"/>
    <property type="project" value="InterPro"/>
</dbReference>
<keyword evidence="7" id="KW-0614">Plasmid</keyword>
<keyword evidence="2 4" id="KW-0238">DNA-binding</keyword>
<organism evidence="7 8">
    <name type="scientific">Deinococcus ficus</name>
    <dbReference type="NCBI Taxonomy" id="317577"/>
    <lineage>
        <taxon>Bacteria</taxon>
        <taxon>Thermotogati</taxon>
        <taxon>Deinococcota</taxon>
        <taxon>Deinococci</taxon>
        <taxon>Deinococcales</taxon>
        <taxon>Deinococcaceae</taxon>
        <taxon>Deinococcus</taxon>
    </lineage>
</organism>
<feature type="domain" description="OmpR/PhoB-type" evidence="6">
    <location>
        <begin position="442"/>
        <end position="539"/>
    </location>
</feature>
<protein>
    <recommendedName>
        <fullName evidence="6">OmpR/PhoB-type domain-containing protein</fullName>
    </recommendedName>
</protein>
<gene>
    <name evidence="7" type="ORF">DFI_14970</name>
</gene>
<dbReference type="GO" id="GO:0006355">
    <property type="term" value="P:regulation of DNA-templated transcription"/>
    <property type="evidence" value="ECO:0007669"/>
    <property type="project" value="InterPro"/>
</dbReference>
<feature type="DNA-binding region" description="OmpR/PhoB-type" evidence="4">
    <location>
        <begin position="442"/>
        <end position="539"/>
    </location>
</feature>
<keyword evidence="1" id="KW-0805">Transcription regulation</keyword>
<evidence type="ECO:0000256" key="5">
    <source>
        <dbReference type="SAM" id="MobiDB-lite"/>
    </source>
</evidence>
<dbReference type="SMART" id="SM00065">
    <property type="entry name" value="GAF"/>
    <property type="match status" value="1"/>
</dbReference>
<evidence type="ECO:0000256" key="3">
    <source>
        <dbReference type="ARBA" id="ARBA00023163"/>
    </source>
</evidence>
<dbReference type="InterPro" id="IPR036388">
    <property type="entry name" value="WH-like_DNA-bd_sf"/>
</dbReference>
<evidence type="ECO:0000259" key="6">
    <source>
        <dbReference type="PROSITE" id="PS51755"/>
    </source>
</evidence>
<dbReference type="PANTHER" id="PTHR43102">
    <property type="entry name" value="SLR1143 PROTEIN"/>
    <property type="match status" value="1"/>
</dbReference>
<evidence type="ECO:0000313" key="7">
    <source>
        <dbReference type="EMBL" id="ASN82481.1"/>
    </source>
</evidence>
<sequence>MIEPLPSDEVARLQVLGRYAILDTLPEEAFDRLTRLAARLFGTPTALVTFVDQESQWFKSCFGLDFQETPRNQSFCAHTMQRPQVMVVPDATRDARFRENPLVTEHPGIRFYAGAPLITRDGFGLGSLCIISPEPRASFSEEDAALLTDLAALVMDELEWRLDRLRLSTELRANAQMLAELKRLSGRAQLFEAVTALAACPLDLTDHMQALGALLERDLGLAALRVDGERGAAWVRDGPRHRANSADPEAADVRLSLGTPGGAARHLSVLRAIPGTFTPQEHALLEAAAQSVQVVFARRQGHELPARLPAPAGRAALDGAVRSSRTAGAGVSVMEFEVQGFTARPGAPAVTDPDGPLRVLGEALRISLGRAAGPYWPGGLRVAFVLPGDTVPEDLGAVMTRAAAVVRSAGFEPQGLRAGPGHIQGSGVAPAAVTRADTDRDTPRPAVGDVAFDPERRRVSRGAVSVQLTRPEALLLGLLIAQPERTVPRTDLMAALESPGANPEALVNVHISHLRQKLARLTRGMVVHTVPRHGYVLRLNNPAPASLAVGND</sequence>
<dbReference type="InterPro" id="IPR016032">
    <property type="entry name" value="Sig_transdc_resp-reg_C-effctor"/>
</dbReference>
<dbReference type="EMBL" id="CP021082">
    <property type="protein sequence ID" value="ASN82481.1"/>
    <property type="molecule type" value="Genomic_DNA"/>
</dbReference>
<evidence type="ECO:0000313" key="8">
    <source>
        <dbReference type="Proteomes" id="UP000259030"/>
    </source>
</evidence>
<dbReference type="InterPro" id="IPR003018">
    <property type="entry name" value="GAF"/>
</dbReference>